<dbReference type="PROSITE" id="PS50235">
    <property type="entry name" value="USP_3"/>
    <property type="match status" value="1"/>
</dbReference>
<dbReference type="PANTHER" id="PTHR22975:SF9">
    <property type="entry name" value="ECHINUS SPLICE FORM 3"/>
    <property type="match status" value="1"/>
</dbReference>
<evidence type="ECO:0000313" key="6">
    <source>
        <dbReference type="RefSeq" id="XP_022235860.1"/>
    </source>
</evidence>
<feature type="region of interest" description="Disordered" evidence="3">
    <location>
        <begin position="1177"/>
        <end position="1226"/>
    </location>
</feature>
<evidence type="ECO:0000313" key="7">
    <source>
        <dbReference type="RefSeq" id="XP_022235861.1"/>
    </source>
</evidence>
<evidence type="ECO:0000256" key="2">
    <source>
        <dbReference type="ARBA" id="ARBA00022801"/>
    </source>
</evidence>
<feature type="compositionally biased region" description="Polar residues" evidence="3">
    <location>
        <begin position="288"/>
        <end position="298"/>
    </location>
</feature>
<keyword evidence="2" id="KW-0378">Hydrolase</keyword>
<accession>A0ABM1RWV5</accession>
<feature type="region of interest" description="Disordered" evidence="3">
    <location>
        <begin position="237"/>
        <end position="310"/>
    </location>
</feature>
<keyword evidence="1" id="KW-0833">Ubl conjugation pathway</keyword>
<reference evidence="6 7" key="1">
    <citation type="submission" date="2025-05" db="UniProtKB">
        <authorList>
            <consortium name="RefSeq"/>
        </authorList>
    </citation>
    <scope>IDENTIFICATION</scope>
    <source>
        <tissue evidence="6 7">Muscle</tissue>
    </source>
</reference>
<dbReference type="PANTHER" id="PTHR22975">
    <property type="entry name" value="UBIQUITIN SPECIFIC PROTEINASE"/>
    <property type="match status" value="1"/>
</dbReference>
<gene>
    <name evidence="6 7" type="primary">LOC106476222</name>
</gene>
<sequence length="1734" mass="192948">MDLKLQDVFHSVVDYRWASATKHHLVGIVTYYGKHYSTFFFHTKLRVWIYFDDATVHEIGPKWEQVIEKCRRGHFQPLLLLYANPNGSPISNATAPKSVTLVGGNKVTVEVSDSSNSTGNKSGMVYFEDDNHRRTTVPRAQKQKSHILNECGSLGNSGKPSLLYNSGSVSHPLMSGHCSFEGVHQQLFERYPSYPKCDSNAQCCIDTNTLFQPDLGQQYGGQWHSCITPSADLKQKIGHPLMSSNSSETLSVDHIDKSNGRNPTLCSQPLHLHSPGESLRVPDPRQLSLDSASQQETNPEGAENSEDHSTYISRKAVQSVLTAQKLQRQRSLNGSYYPSVRNRNSSSSLESFDNKDKTLNNLPGLRIEIGKAANVPRRRDSGNWSGDRNSASSASSTSLDSPFFYVVGNKKPGVTAGSLRNIEYEMRSGQQDCMNMGALSDKGYDSFSLSSTDSYPSVTGSPAKIDPRLIKISEDLQDSYPPVAGLPAKVDPRLIQIPEDLQDSHPPVAGLTAKIDPRLMKIPEDLRDSYTPVAGLPAKVDPRLIQIPEDLRDSYPSVTGSPAKIDPRLIQIPEDLQDSYLPVAGLPAKINPRLIQIPEDLQDSYPPVAGLPAKIDPRLIQIPEDLQTVFQLTGILKPNAPELQSLIESNNSKTKGEDCEKLCAEADLLLVKSHEKENEGDLVVAAVLAESAAAKARAAMDSPYNNPQSLVSAKIKHSFCVMRSSSLHKRLKEAEMEERRRQKEFTVLEGHHSRQSSRDSTHGRHSRQGIKEGSSGSHSRQGSKDGSLGSHSRQGSKDGSSGSHSRQGSKDSSNGKQIMAEFDVKAFELNATLPKKVSKQKGPNNNLVVSPEGSQARKEKQLCKTETYCQGPNQEKAPTGPKPRIRNTEFYTEKFPELKDQSGNSIVTARSDENDCTKDLNFIKEVYFEQNVSDSSLPKAETLGKPDGTLMQFNEQSNKKQHKIRKKLMGGLARRKNRSLPDLREGQDQSDSTSHSFDDSLILQTPLSSKSLDYKLSKNVNRPSDSKISHVTKGCHQPHLAFIKRNSQQQRSLVKVSPPHVGMVVSQPPKDKSGSFDKICYDFPPPPLDHMLLIHSPDVLTQFIEPPPPALHADPSCLSISVPTGERSCSTTQHQQVPVHLQPEVLQKEPNTAPLHILEGNAGIQVTKEQLLKERVEREKNTEGMSFNSERRIDGSQNHKSVESLIGSQNHKSVRSLGGFTNPRTSSQLRRENEWLEELETKQFQILRKRNHFHEKTPITEIETRNSGQSLIQKQTEVENNQKKIGQLENNQNNIHSASEIPQSTSVVKASVVMFPSRNTIDEDKGNRCATDERKSCSVKDLASRFEFVLKPRKGPITSLISNNALTQRIFEPQKNENSVSIKSKSSLIERCSSDQTSGKKYEINNDNIHEMKQIIPENHPSNDTSISTPHNFQWVSNAVTNERSHNDTSFGSLSDNHSPNCHPSLEPKRPECPPDYETAIQRIEILKDCIQLQTVDAEQNYIHPTQSFKALSSNDQQYNTLDTHPTQSFTTLSPSDQQYNTLDTQSFTTLSPSDQQYNTLDTHPTQSFTTLSPNDQQYNTLDTHPTQSFTTLLPSNQQYNIYNTHYTQSFPALSSSDHQYNTFNTPSTQSFPALSSSDYQYNTFNTHSTQSFPALSSSDHQYNTFNTPSTQSFPALSSSDHQHQPFNTPSTQIFPALSSSDHQHSTFNTHSTQIFPALSSSDHQYDAANADSS</sequence>
<proteinExistence type="predicted"/>
<evidence type="ECO:0000259" key="4">
    <source>
        <dbReference type="PROSITE" id="PS50235"/>
    </source>
</evidence>
<feature type="region of interest" description="Disordered" evidence="3">
    <location>
        <begin position="731"/>
        <end position="815"/>
    </location>
</feature>
<feature type="compositionally biased region" description="Polar residues" evidence="3">
    <location>
        <begin position="789"/>
        <end position="815"/>
    </location>
</feature>
<evidence type="ECO:0000313" key="5">
    <source>
        <dbReference type="Proteomes" id="UP000694941"/>
    </source>
</evidence>
<dbReference type="RefSeq" id="XP_022235861.1">
    <property type="nucleotide sequence ID" value="XM_022380153.1"/>
</dbReference>
<dbReference type="GeneID" id="106476222"/>
<organism evidence="5 6">
    <name type="scientific">Limulus polyphemus</name>
    <name type="common">Atlantic horseshoe crab</name>
    <dbReference type="NCBI Taxonomy" id="6850"/>
    <lineage>
        <taxon>Eukaryota</taxon>
        <taxon>Metazoa</taxon>
        <taxon>Ecdysozoa</taxon>
        <taxon>Arthropoda</taxon>
        <taxon>Chelicerata</taxon>
        <taxon>Merostomata</taxon>
        <taxon>Xiphosura</taxon>
        <taxon>Limulidae</taxon>
        <taxon>Limulus</taxon>
    </lineage>
</organism>
<feature type="region of interest" description="Disordered" evidence="3">
    <location>
        <begin position="325"/>
        <end position="357"/>
    </location>
</feature>
<feature type="region of interest" description="Disordered" evidence="3">
    <location>
        <begin position="934"/>
        <end position="999"/>
    </location>
</feature>
<protein>
    <submittedName>
        <fullName evidence="6">Uncharacterized protein LOC106476222 isoform X1</fullName>
    </submittedName>
    <submittedName>
        <fullName evidence="7">Uncharacterized protein LOC106476222 isoform X2</fullName>
    </submittedName>
</protein>
<dbReference type="InterPro" id="IPR028889">
    <property type="entry name" value="USP"/>
</dbReference>
<name>A0ABM1RWV5_LIMPO</name>
<feature type="compositionally biased region" description="Basic residues" evidence="3">
    <location>
        <begin position="959"/>
        <end position="978"/>
    </location>
</feature>
<dbReference type="Proteomes" id="UP000694941">
    <property type="component" value="Unplaced"/>
</dbReference>
<feature type="region of interest" description="Disordered" evidence="3">
    <location>
        <begin position="866"/>
        <end position="885"/>
    </location>
</feature>
<feature type="compositionally biased region" description="Basic and acidic residues" evidence="3">
    <location>
        <begin position="732"/>
        <end position="762"/>
    </location>
</feature>
<feature type="compositionally biased region" description="Polar residues" evidence="3">
    <location>
        <begin position="1444"/>
        <end position="1462"/>
    </location>
</feature>
<evidence type="ECO:0000256" key="1">
    <source>
        <dbReference type="ARBA" id="ARBA00022786"/>
    </source>
</evidence>
<dbReference type="RefSeq" id="XP_022235860.1">
    <property type="nucleotide sequence ID" value="XM_022380152.1"/>
</dbReference>
<evidence type="ECO:0000256" key="3">
    <source>
        <dbReference type="SAM" id="MobiDB-lite"/>
    </source>
</evidence>
<dbReference type="InterPro" id="IPR052398">
    <property type="entry name" value="Ubiquitin_hydrolase_53/54"/>
</dbReference>
<feature type="compositionally biased region" description="Polar residues" evidence="3">
    <location>
        <begin position="325"/>
        <end position="351"/>
    </location>
</feature>
<feature type="region of interest" description="Disordered" evidence="3">
    <location>
        <begin position="370"/>
        <end position="398"/>
    </location>
</feature>
<keyword evidence="5" id="KW-1185">Reference proteome</keyword>
<feature type="region of interest" description="Disordered" evidence="3">
    <location>
        <begin position="1667"/>
        <end position="1707"/>
    </location>
</feature>
<feature type="region of interest" description="Disordered" evidence="3">
    <location>
        <begin position="1444"/>
        <end position="1473"/>
    </location>
</feature>
<feature type="region of interest" description="Disordered" evidence="3">
    <location>
        <begin position="835"/>
        <end position="861"/>
    </location>
</feature>
<feature type="domain" description="USP" evidence="4">
    <location>
        <begin position="1"/>
        <end position="85"/>
    </location>
</feature>